<organism evidence="2 3">
    <name type="scientific">Gryllotalpicola koreensis</name>
    <dbReference type="NCBI Taxonomy" id="993086"/>
    <lineage>
        <taxon>Bacteria</taxon>
        <taxon>Bacillati</taxon>
        <taxon>Actinomycetota</taxon>
        <taxon>Actinomycetes</taxon>
        <taxon>Micrococcales</taxon>
        <taxon>Microbacteriaceae</taxon>
        <taxon>Gryllotalpicola</taxon>
    </lineage>
</organism>
<dbReference type="SUPFAM" id="SSF52317">
    <property type="entry name" value="Class I glutamine amidotransferase-like"/>
    <property type="match status" value="1"/>
</dbReference>
<protein>
    <recommendedName>
        <fullName evidence="1">DJ-1/PfpI domain-containing protein</fullName>
    </recommendedName>
</protein>
<reference evidence="3" key="1">
    <citation type="journal article" date="2019" name="Int. J. Syst. Evol. Microbiol.">
        <title>The Global Catalogue of Microorganisms (GCM) 10K type strain sequencing project: providing services to taxonomists for standard genome sequencing and annotation.</title>
        <authorList>
            <consortium name="The Broad Institute Genomics Platform"/>
            <consortium name="The Broad Institute Genome Sequencing Center for Infectious Disease"/>
            <person name="Wu L."/>
            <person name="Ma J."/>
        </authorList>
    </citation>
    <scope>NUCLEOTIDE SEQUENCE [LARGE SCALE GENOMIC DNA]</scope>
    <source>
        <strain evidence="3">JCM 17591</strain>
    </source>
</reference>
<keyword evidence="3" id="KW-1185">Reference proteome</keyword>
<dbReference type="InterPro" id="IPR029062">
    <property type="entry name" value="Class_I_gatase-like"/>
</dbReference>
<name>A0ABP7ZTS7_9MICO</name>
<dbReference type="EMBL" id="BAABBW010000001">
    <property type="protein sequence ID" value="GAA4170302.1"/>
    <property type="molecule type" value="Genomic_DNA"/>
</dbReference>
<accession>A0ABP7ZTS7</accession>
<dbReference type="Gene3D" id="3.40.50.880">
    <property type="match status" value="1"/>
</dbReference>
<proteinExistence type="predicted"/>
<gene>
    <name evidence="2" type="ORF">GCM10022287_08000</name>
</gene>
<dbReference type="PANTHER" id="PTHR43130">
    <property type="entry name" value="ARAC-FAMILY TRANSCRIPTIONAL REGULATOR"/>
    <property type="match status" value="1"/>
</dbReference>
<comment type="caution">
    <text evidence="2">The sequence shown here is derived from an EMBL/GenBank/DDBJ whole genome shotgun (WGS) entry which is preliminary data.</text>
</comment>
<dbReference type="RefSeq" id="WP_344751981.1">
    <property type="nucleotide sequence ID" value="NZ_BAABBW010000001.1"/>
</dbReference>
<evidence type="ECO:0000313" key="2">
    <source>
        <dbReference type="EMBL" id="GAA4170302.1"/>
    </source>
</evidence>
<feature type="domain" description="DJ-1/PfpI" evidence="1">
    <location>
        <begin position="4"/>
        <end position="174"/>
    </location>
</feature>
<sequence>MTRSVQILAFDGMEVLDYAGPYEVFNVAGELTDPREFAVSSVGVTASPAGRGGFRVVPDFSLDDAPAADIVIIPGGRGTRVLQHDERVLAWARQRATDAALLLTVCTGALIAGSAGLLAGLEATTHHSAFDELAAASPTTTIVRGRRFVRSSDRIRTSAGVSAGTDLALAIVEELAGPEVRAATEAEMEWMWPDGPTQ</sequence>
<dbReference type="CDD" id="cd03139">
    <property type="entry name" value="GATase1_PfpI_2"/>
    <property type="match status" value="1"/>
</dbReference>
<dbReference type="InterPro" id="IPR052158">
    <property type="entry name" value="INH-QAR"/>
</dbReference>
<dbReference type="PANTHER" id="PTHR43130:SF3">
    <property type="entry name" value="HTH-TYPE TRANSCRIPTIONAL REGULATOR RV1931C"/>
    <property type="match status" value="1"/>
</dbReference>
<dbReference type="InterPro" id="IPR002818">
    <property type="entry name" value="DJ-1/PfpI"/>
</dbReference>
<dbReference type="Proteomes" id="UP001501079">
    <property type="component" value="Unassembled WGS sequence"/>
</dbReference>
<evidence type="ECO:0000313" key="3">
    <source>
        <dbReference type="Proteomes" id="UP001501079"/>
    </source>
</evidence>
<evidence type="ECO:0000259" key="1">
    <source>
        <dbReference type="Pfam" id="PF01965"/>
    </source>
</evidence>
<dbReference type="Pfam" id="PF01965">
    <property type="entry name" value="DJ-1_PfpI"/>
    <property type="match status" value="1"/>
</dbReference>